<reference evidence="1" key="1">
    <citation type="submission" date="2018-05" db="EMBL/GenBank/DDBJ databases">
        <authorList>
            <person name="Lanie J.A."/>
            <person name="Ng W.-L."/>
            <person name="Kazmierczak K.M."/>
            <person name="Andrzejewski T.M."/>
            <person name="Davidsen T.M."/>
            <person name="Wayne K.J."/>
            <person name="Tettelin H."/>
            <person name="Glass J.I."/>
            <person name="Rusch D."/>
            <person name="Podicherti R."/>
            <person name="Tsui H.-C.T."/>
            <person name="Winkler M.E."/>
        </authorList>
    </citation>
    <scope>NUCLEOTIDE SEQUENCE</scope>
</reference>
<feature type="non-terminal residue" evidence="1">
    <location>
        <position position="1"/>
    </location>
</feature>
<gene>
    <name evidence="1" type="ORF">METZ01_LOCUS314612</name>
</gene>
<organism evidence="1">
    <name type="scientific">marine metagenome</name>
    <dbReference type="NCBI Taxonomy" id="408172"/>
    <lineage>
        <taxon>unclassified sequences</taxon>
        <taxon>metagenomes</taxon>
        <taxon>ecological metagenomes</taxon>
    </lineage>
</organism>
<dbReference type="AlphaFoldDB" id="A0A382NMN9"/>
<name>A0A382NMN9_9ZZZZ</name>
<dbReference type="EMBL" id="UINC01101161">
    <property type="protein sequence ID" value="SVC61758.1"/>
    <property type="molecule type" value="Genomic_DNA"/>
</dbReference>
<evidence type="ECO:0000313" key="1">
    <source>
        <dbReference type="EMBL" id="SVC61758.1"/>
    </source>
</evidence>
<proteinExistence type="predicted"/>
<feature type="non-terminal residue" evidence="1">
    <location>
        <position position="27"/>
    </location>
</feature>
<sequence>SYFPLRLVTEQGLCQKPMKIICYPHYY</sequence>
<accession>A0A382NMN9</accession>
<protein>
    <submittedName>
        <fullName evidence="1">Uncharacterized protein</fullName>
    </submittedName>
</protein>